<dbReference type="KEGG" id="dalk:DSCA_57150"/>
<protein>
    <recommendedName>
        <fullName evidence="4">4Fe-4S ferredoxin-type domain-containing protein</fullName>
    </recommendedName>
</protein>
<accession>A0A5K7YTQ6</accession>
<dbReference type="OrthoDB" id="9773828at2"/>
<evidence type="ECO:0000259" key="4">
    <source>
        <dbReference type="PROSITE" id="PS51379"/>
    </source>
</evidence>
<evidence type="ECO:0000256" key="2">
    <source>
        <dbReference type="ARBA" id="ARBA00023004"/>
    </source>
</evidence>
<gene>
    <name evidence="5" type="ORF">DSCA_57150</name>
</gene>
<dbReference type="GO" id="GO:0051536">
    <property type="term" value="F:iron-sulfur cluster binding"/>
    <property type="evidence" value="ECO:0007669"/>
    <property type="project" value="UniProtKB-KW"/>
</dbReference>
<keyword evidence="3" id="KW-0411">Iron-sulfur</keyword>
<dbReference type="InterPro" id="IPR017896">
    <property type="entry name" value="4Fe4S_Fe-S-bd"/>
</dbReference>
<organism evidence="5 6">
    <name type="scientific">Desulfosarcina alkanivorans</name>
    <dbReference type="NCBI Taxonomy" id="571177"/>
    <lineage>
        <taxon>Bacteria</taxon>
        <taxon>Pseudomonadati</taxon>
        <taxon>Thermodesulfobacteriota</taxon>
        <taxon>Desulfobacteria</taxon>
        <taxon>Desulfobacterales</taxon>
        <taxon>Desulfosarcinaceae</taxon>
        <taxon>Desulfosarcina</taxon>
    </lineage>
</organism>
<keyword evidence="6" id="KW-1185">Reference proteome</keyword>
<evidence type="ECO:0000313" key="5">
    <source>
        <dbReference type="EMBL" id="BBO71785.1"/>
    </source>
</evidence>
<reference evidence="5 6" key="1">
    <citation type="submission" date="2019-11" db="EMBL/GenBank/DDBJ databases">
        <title>Comparative genomics of hydrocarbon-degrading Desulfosarcina strains.</title>
        <authorList>
            <person name="Watanabe M."/>
            <person name="Kojima H."/>
            <person name="Fukui M."/>
        </authorList>
    </citation>
    <scope>NUCLEOTIDE SEQUENCE [LARGE SCALE GENOMIC DNA]</scope>
    <source>
        <strain evidence="5 6">PL12</strain>
    </source>
</reference>
<dbReference type="PROSITE" id="PS00198">
    <property type="entry name" value="4FE4S_FER_1"/>
    <property type="match status" value="1"/>
</dbReference>
<evidence type="ECO:0000256" key="3">
    <source>
        <dbReference type="ARBA" id="ARBA00023014"/>
    </source>
</evidence>
<dbReference type="Gene3D" id="3.30.70.3270">
    <property type="match status" value="1"/>
</dbReference>
<keyword evidence="2" id="KW-0408">Iron</keyword>
<keyword evidence="1" id="KW-0479">Metal-binding</keyword>
<dbReference type="SUPFAM" id="SSF46548">
    <property type="entry name" value="alpha-helical ferredoxin"/>
    <property type="match status" value="1"/>
</dbReference>
<feature type="domain" description="4Fe-4S ferredoxin-type" evidence="4">
    <location>
        <begin position="198"/>
        <end position="228"/>
    </location>
</feature>
<dbReference type="EMBL" id="AP021874">
    <property type="protein sequence ID" value="BBO71785.1"/>
    <property type="molecule type" value="Genomic_DNA"/>
</dbReference>
<dbReference type="Pfam" id="PF00037">
    <property type="entry name" value="Fer4"/>
    <property type="match status" value="1"/>
</dbReference>
<dbReference type="PROSITE" id="PS51379">
    <property type="entry name" value="4FE4S_FER_2"/>
    <property type="match status" value="1"/>
</dbReference>
<dbReference type="GO" id="GO:0046872">
    <property type="term" value="F:metal ion binding"/>
    <property type="evidence" value="ECO:0007669"/>
    <property type="project" value="UniProtKB-KW"/>
</dbReference>
<sequence>MKAKVKRWLEEGIVDLFLGYKMVMGHPLPCSFTKDDLDAVDDLVDGPARYSLEKMATHIAAIDPDIKIGMLARDCNQRALNVLYVWNQLKPDHIKTVNVNCCPSNLKPHGDCSYLEPEKPAPLKQKTGVDNTLCPGDLEQMDPPERLSRWMNEFQKCIKCYGCRNICPVCFCKECSLEHGDLIGKGALPPEVPIFHLVRAVHMAGRCIDCGLCEDACPVDIPLRLLYRKVNEIVKTVFDYETGSTADQSPFSILGETVTLEPKPMKNADLAN</sequence>
<evidence type="ECO:0000313" key="6">
    <source>
        <dbReference type="Proteomes" id="UP000427906"/>
    </source>
</evidence>
<name>A0A5K7YTQ6_9BACT</name>
<dbReference type="InterPro" id="IPR017900">
    <property type="entry name" value="4Fe4S_Fe_S_CS"/>
</dbReference>
<evidence type="ECO:0000256" key="1">
    <source>
        <dbReference type="ARBA" id="ARBA00022723"/>
    </source>
</evidence>
<dbReference type="AlphaFoldDB" id="A0A5K7YTQ6"/>
<dbReference type="Proteomes" id="UP000427906">
    <property type="component" value="Chromosome"/>
</dbReference>
<proteinExistence type="predicted"/>
<dbReference type="RefSeq" id="WP_155319567.1">
    <property type="nucleotide sequence ID" value="NZ_AP021874.1"/>
</dbReference>